<dbReference type="WBParaSite" id="SVE_0150000.1">
    <property type="protein sequence ID" value="SVE_0150000.1"/>
    <property type="gene ID" value="SVE_0150000"/>
</dbReference>
<feature type="transmembrane region" description="Helical" evidence="1">
    <location>
        <begin position="208"/>
        <end position="228"/>
    </location>
</feature>
<keyword evidence="1" id="KW-0812">Transmembrane</keyword>
<keyword evidence="2" id="KW-1185">Reference proteome</keyword>
<dbReference type="Proteomes" id="UP000035680">
    <property type="component" value="Unassembled WGS sequence"/>
</dbReference>
<dbReference type="STRING" id="75913.A0A0K0EY92"/>
<accession>A0A0K0EY92</accession>
<evidence type="ECO:0000313" key="3">
    <source>
        <dbReference type="WBParaSite" id="SVE_0150000.1"/>
    </source>
</evidence>
<feature type="transmembrane region" description="Helical" evidence="1">
    <location>
        <begin position="249"/>
        <end position="269"/>
    </location>
</feature>
<feature type="transmembrane region" description="Helical" evidence="1">
    <location>
        <begin position="138"/>
        <end position="157"/>
    </location>
</feature>
<reference evidence="3" key="2">
    <citation type="submission" date="2015-08" db="UniProtKB">
        <authorList>
            <consortium name="WormBaseParasite"/>
        </authorList>
    </citation>
    <scope>IDENTIFICATION</scope>
</reference>
<keyword evidence="1" id="KW-0472">Membrane</keyword>
<dbReference type="AlphaFoldDB" id="A0A0K0EY92"/>
<keyword evidence="1" id="KW-1133">Transmembrane helix</keyword>
<evidence type="ECO:0000313" key="2">
    <source>
        <dbReference type="Proteomes" id="UP000035680"/>
    </source>
</evidence>
<reference evidence="2" key="1">
    <citation type="submission" date="2014-07" db="EMBL/GenBank/DDBJ databases">
        <authorList>
            <person name="Martin A.A"/>
            <person name="De Silva N."/>
        </authorList>
    </citation>
    <scope>NUCLEOTIDE SEQUENCE</scope>
</reference>
<evidence type="ECO:0000256" key="1">
    <source>
        <dbReference type="SAM" id="Phobius"/>
    </source>
</evidence>
<organism evidence="2 3">
    <name type="scientific">Strongyloides venezuelensis</name>
    <name type="common">Threadworm</name>
    <dbReference type="NCBI Taxonomy" id="75913"/>
    <lineage>
        <taxon>Eukaryota</taxon>
        <taxon>Metazoa</taxon>
        <taxon>Ecdysozoa</taxon>
        <taxon>Nematoda</taxon>
        <taxon>Chromadorea</taxon>
        <taxon>Rhabditida</taxon>
        <taxon>Tylenchina</taxon>
        <taxon>Panagrolaimomorpha</taxon>
        <taxon>Strongyloidoidea</taxon>
        <taxon>Strongyloididae</taxon>
        <taxon>Strongyloides</taxon>
    </lineage>
</organism>
<proteinExistence type="predicted"/>
<feature type="transmembrane region" description="Helical" evidence="1">
    <location>
        <begin position="113"/>
        <end position="132"/>
    </location>
</feature>
<name>A0A0K0EY92_STRVS</name>
<feature type="transmembrane region" description="Helical" evidence="1">
    <location>
        <begin position="178"/>
        <end position="196"/>
    </location>
</feature>
<feature type="transmembrane region" description="Helical" evidence="1">
    <location>
        <begin position="289"/>
        <end position="313"/>
    </location>
</feature>
<protein>
    <submittedName>
        <fullName evidence="3">Phosphodiesterase</fullName>
    </submittedName>
</protein>
<sequence length="484" mass="57347">MDTLFELKEQQLPSKIFDETSYLSSISTSQASQNIENNISKMFLNSRTRIKKLKERIIYIFDYREDIRNPELKSEVLNRNLLKKLQEEEKWDLLKHPYILNFLNENIIYIPEVYFLHIITYIFFLMLLYAYIFMDSNIFQTLLLKSFVLFLFEYMIFRFFLSFYKQKDLTDRFSLSHYSSILVHTMIILLIWNIIMPTINDYIEGTKIVLKCSFFIILILSIFINCLYLISKSFHGRYMKLIKKLITPLFGKSLLFIPTIVAALIAIIIKNIIDVETLNSNDILKKVLWAIFIYLILMEIFLIIQSLNAFFAFDLRNFCKLRNNFGSLLLNEKINHSLECLEMIETCKILNPIGWMFTSTQTNNVLVINVKEISSYSLFESPVKINLYRKNNKIGKKGSNSNIDNKCNDISECQIDYRKKLCSSKENLLLKSLTLSSEILEYKGKITNEMMYNDEHWLKKFQRLLPDNKKNKMNYKQLNDNLSS</sequence>